<keyword evidence="3" id="KW-0411">Iron-sulfur</keyword>
<keyword evidence="1" id="KW-0479">Metal-binding</keyword>
<gene>
    <name evidence="5" type="ordered locus">Emin_0962</name>
</gene>
<proteinExistence type="predicted"/>
<evidence type="ECO:0000313" key="5">
    <source>
        <dbReference type="EMBL" id="ACC98515.1"/>
    </source>
</evidence>
<reference evidence="5 6" key="1">
    <citation type="journal article" date="2009" name="Appl. Environ. Microbiol.">
        <title>Genomic analysis of 'Elusimicrobium minutum,' the first cultivated representative of the phylum 'Elusimicrobia' (formerly termite group 1).</title>
        <authorList>
            <person name="Herlemann D.P.R."/>
            <person name="Geissinger O."/>
            <person name="Ikeda-Ohtsubo W."/>
            <person name="Kunin V."/>
            <person name="Sun H."/>
            <person name="Lapidus A."/>
            <person name="Hugenholtz P."/>
            <person name="Brune A."/>
        </authorList>
    </citation>
    <scope>NUCLEOTIDE SEQUENCE [LARGE SCALE GENOMIC DNA]</scope>
    <source>
        <strain evidence="5 6">Pei191</strain>
    </source>
</reference>
<dbReference type="SFLD" id="SFLDG01084">
    <property type="entry name" value="Uncharacterised_Radical_SAM_Su"/>
    <property type="match status" value="1"/>
</dbReference>
<dbReference type="GO" id="GO:0003824">
    <property type="term" value="F:catalytic activity"/>
    <property type="evidence" value="ECO:0007669"/>
    <property type="project" value="InterPro"/>
</dbReference>
<dbReference type="InterPro" id="IPR007197">
    <property type="entry name" value="rSAM"/>
</dbReference>
<dbReference type="GO" id="GO:0051536">
    <property type="term" value="F:iron-sulfur cluster binding"/>
    <property type="evidence" value="ECO:0007669"/>
    <property type="project" value="UniProtKB-KW"/>
</dbReference>
<dbReference type="Gene3D" id="3.80.30.30">
    <property type="match status" value="1"/>
</dbReference>
<organism evidence="5 6">
    <name type="scientific">Elusimicrobium minutum (strain Pei191)</name>
    <dbReference type="NCBI Taxonomy" id="445932"/>
    <lineage>
        <taxon>Bacteria</taxon>
        <taxon>Pseudomonadati</taxon>
        <taxon>Elusimicrobiota</taxon>
        <taxon>Elusimicrobia</taxon>
        <taxon>Elusimicrobiales</taxon>
        <taxon>Elusimicrobiaceae</taxon>
        <taxon>Elusimicrobium</taxon>
    </lineage>
</organism>
<dbReference type="Pfam" id="PF04055">
    <property type="entry name" value="Radical_SAM"/>
    <property type="match status" value="1"/>
</dbReference>
<evidence type="ECO:0000256" key="1">
    <source>
        <dbReference type="ARBA" id="ARBA00022723"/>
    </source>
</evidence>
<dbReference type="SUPFAM" id="SSF102114">
    <property type="entry name" value="Radical SAM enzymes"/>
    <property type="match status" value="1"/>
</dbReference>
<dbReference type="RefSeq" id="WP_012415130.1">
    <property type="nucleotide sequence ID" value="NC_010644.1"/>
</dbReference>
<dbReference type="InterPro" id="IPR040086">
    <property type="entry name" value="MJ0683-like"/>
</dbReference>
<evidence type="ECO:0000256" key="2">
    <source>
        <dbReference type="ARBA" id="ARBA00023004"/>
    </source>
</evidence>
<accession>B2KDB9</accession>
<dbReference type="KEGG" id="emi:Emin_0962"/>
<sequence>MKKKTGTKEWSSHSVNSQIGCIHGCIYCYATRIAKRFKLHPTGKYTEEYTKEPKICRYKGVIMYPTTHDIHEKNYRHCFKIIQDLLDRGNRVLVVSKMSLRVAREFTRHIKSDELIEVRITITSQVEATSAHFEPNAPSYESRLRALEHLHRCGFKTSVSIEPFLTEPGLIVKAVEPFCTGDIWVGCLNGFKLDYKNEPEQRLTWLLYKRLSYIYNRLKDNPKIKFKESFMRRIK</sequence>
<evidence type="ECO:0000259" key="4">
    <source>
        <dbReference type="Pfam" id="PF04055"/>
    </source>
</evidence>
<dbReference type="EMBL" id="CP001055">
    <property type="protein sequence ID" value="ACC98515.1"/>
    <property type="molecule type" value="Genomic_DNA"/>
</dbReference>
<dbReference type="InterPro" id="IPR058240">
    <property type="entry name" value="rSAM_sf"/>
</dbReference>
<dbReference type="Proteomes" id="UP000001029">
    <property type="component" value="Chromosome"/>
</dbReference>
<dbReference type="STRING" id="445932.Emin_0962"/>
<dbReference type="GO" id="GO:0046872">
    <property type="term" value="F:metal ion binding"/>
    <property type="evidence" value="ECO:0007669"/>
    <property type="project" value="UniProtKB-KW"/>
</dbReference>
<dbReference type="HOGENOM" id="CLU_1178729_0_0_0"/>
<protein>
    <submittedName>
        <fullName evidence="5">Radical SAM domain protein</fullName>
    </submittedName>
</protein>
<evidence type="ECO:0000256" key="3">
    <source>
        <dbReference type="ARBA" id="ARBA00023014"/>
    </source>
</evidence>
<keyword evidence="2" id="KW-0408">Iron</keyword>
<evidence type="ECO:0000313" key="6">
    <source>
        <dbReference type="Proteomes" id="UP000001029"/>
    </source>
</evidence>
<name>B2KDB9_ELUMP</name>
<dbReference type="SFLD" id="SFLDS00029">
    <property type="entry name" value="Radical_SAM"/>
    <property type="match status" value="1"/>
</dbReference>
<feature type="domain" description="Radical SAM core" evidence="4">
    <location>
        <begin position="16"/>
        <end position="159"/>
    </location>
</feature>
<dbReference type="PANTHER" id="PTHR43432:SF3">
    <property type="entry name" value="SLR0285 PROTEIN"/>
    <property type="match status" value="1"/>
</dbReference>
<dbReference type="AlphaFoldDB" id="B2KDB9"/>
<keyword evidence="6" id="KW-1185">Reference proteome</keyword>
<dbReference type="PANTHER" id="PTHR43432">
    <property type="entry name" value="SLR0285 PROTEIN"/>
    <property type="match status" value="1"/>
</dbReference>
<dbReference type="OrthoDB" id="9785699at2"/>